<geneLocation type="plasmid" evidence="3 4">
    <name>unnamed2</name>
</geneLocation>
<dbReference type="AlphaFoldDB" id="A0A975LD64"/>
<accession>A0A975LD64</accession>
<gene>
    <name evidence="3" type="ORF">KGD82_27815</name>
</gene>
<dbReference type="KEGG" id="nec:KGD82_27815"/>
<feature type="compositionally biased region" description="Acidic residues" evidence="1">
    <location>
        <begin position="26"/>
        <end position="38"/>
    </location>
</feature>
<protein>
    <recommendedName>
        <fullName evidence="2">DUF8175 domain-containing protein</fullName>
    </recommendedName>
</protein>
<keyword evidence="3" id="KW-0614">Plasmid</keyword>
<name>A0A975LD64_9ACTN</name>
<dbReference type="Pfam" id="PF26526">
    <property type="entry name" value="DUF8175"/>
    <property type="match status" value="1"/>
</dbReference>
<sequence length="228" mass="25243">MALVVVAFSLGRVSLSSDEAPASDQTQEEVADAEADAPGDEIREEVSIDGQLFSADDLTLQDHAGVPLLPFSAEHGPHEDQGGWVREFSRTPQGALLAGAHIYMQSANSADLPPEAIQESLNNQIIGEHSTTFISESMERDFEPDPNREYVRIEAYKYHEYNDNEAVFEMTVANLEPGTEEVAIRVSVLVSMGWRDGDWRFYVPEDMMGEARIIDSLEGFEFLPGFGE</sequence>
<feature type="region of interest" description="Disordered" evidence="1">
    <location>
        <begin position="16"/>
        <end position="38"/>
    </location>
</feature>
<evidence type="ECO:0000313" key="3">
    <source>
        <dbReference type="EMBL" id="QVJ03490.1"/>
    </source>
</evidence>
<evidence type="ECO:0000313" key="4">
    <source>
        <dbReference type="Proteomes" id="UP000682416"/>
    </source>
</evidence>
<organism evidence="3 4">
    <name type="scientific">Nocardiopsis eucommiae</name>
    <dbReference type="NCBI Taxonomy" id="2831970"/>
    <lineage>
        <taxon>Bacteria</taxon>
        <taxon>Bacillati</taxon>
        <taxon>Actinomycetota</taxon>
        <taxon>Actinomycetes</taxon>
        <taxon>Streptosporangiales</taxon>
        <taxon>Nocardiopsidaceae</taxon>
        <taxon>Nocardiopsis</taxon>
    </lineage>
</organism>
<keyword evidence="4" id="KW-1185">Reference proteome</keyword>
<evidence type="ECO:0000259" key="2">
    <source>
        <dbReference type="Pfam" id="PF26526"/>
    </source>
</evidence>
<dbReference type="InterPro" id="IPR058488">
    <property type="entry name" value="DUF8175"/>
</dbReference>
<reference evidence="3" key="1">
    <citation type="submission" date="2021-05" db="EMBL/GenBank/DDBJ databases">
        <authorList>
            <person name="Kaiqin L."/>
            <person name="Jian G."/>
        </authorList>
    </citation>
    <scope>NUCLEOTIDE SEQUENCE</scope>
    <source>
        <strain evidence="3">HDS5</strain>
        <plasmid evidence="3">unnamed2</plasmid>
    </source>
</reference>
<dbReference type="Proteomes" id="UP000682416">
    <property type="component" value="Plasmid unnamed2"/>
</dbReference>
<evidence type="ECO:0000256" key="1">
    <source>
        <dbReference type="SAM" id="MobiDB-lite"/>
    </source>
</evidence>
<feature type="domain" description="DUF8175" evidence="2">
    <location>
        <begin position="36"/>
        <end position="220"/>
    </location>
</feature>
<proteinExistence type="predicted"/>
<dbReference type="EMBL" id="CP074403">
    <property type="protein sequence ID" value="QVJ03490.1"/>
    <property type="molecule type" value="Genomic_DNA"/>
</dbReference>